<dbReference type="SUPFAM" id="SSF50685">
    <property type="entry name" value="Barwin-like endoglucanases"/>
    <property type="match status" value="1"/>
</dbReference>
<dbReference type="CDD" id="cd22270">
    <property type="entry name" value="DPBB_kiwellin-like"/>
    <property type="match status" value="1"/>
</dbReference>
<dbReference type="AlphaFoldDB" id="A0A2P5BC21"/>
<keyword evidence="6" id="KW-1185">Reference proteome</keyword>
<comment type="subcellular location">
    <subcellularLocation>
        <location evidence="1">Secreted</location>
    </subcellularLocation>
</comment>
<dbReference type="Pfam" id="PF24300">
    <property type="entry name" value="KWL1"/>
    <property type="match status" value="1"/>
</dbReference>
<accession>A0A2P5BC21</accession>
<evidence type="ECO:0000256" key="3">
    <source>
        <dbReference type="ARBA" id="ARBA00022525"/>
    </source>
</evidence>
<evidence type="ECO:0000256" key="1">
    <source>
        <dbReference type="ARBA" id="ARBA00004613"/>
    </source>
</evidence>
<evidence type="ECO:0000256" key="4">
    <source>
        <dbReference type="ARBA" id="ARBA00022729"/>
    </source>
</evidence>
<proteinExistence type="inferred from homology"/>
<sequence length="219" mass="23435">MKPVVDCRRGRMEFTPSGSEEDRWLTTVVPLKNAEAIASCYGPCKDLDDCDDQLICIKGRCNDDPNVGTHICNGGSGGGSSSDECLPSGTFDCDGESFPAYSCSPPLTSSTKTELTNNNFSEGGDGGGPSACDGKFHKNSELIVALSNGCEKMIRITPSNGRRVRAKVVNECDSMQGCDEEHAGRPPCRNNVVDDSDAVWRARGLNKDLGIVDVTWSMV</sequence>
<dbReference type="InterPro" id="IPR036908">
    <property type="entry name" value="RlpA-like_sf"/>
</dbReference>
<name>A0A2P5BC21_PARAD</name>
<evidence type="ECO:0000313" key="5">
    <source>
        <dbReference type="EMBL" id="PON46328.1"/>
    </source>
</evidence>
<dbReference type="OrthoDB" id="406505at2759"/>
<dbReference type="PANTHER" id="PTHR33191">
    <property type="entry name" value="RIPENING-RELATED PROTEIN 2-RELATED"/>
    <property type="match status" value="1"/>
</dbReference>
<dbReference type="GO" id="GO:0005576">
    <property type="term" value="C:extracellular region"/>
    <property type="evidence" value="ECO:0007669"/>
    <property type="project" value="UniProtKB-SubCell"/>
</dbReference>
<organism evidence="5 6">
    <name type="scientific">Parasponia andersonii</name>
    <name type="common">Sponia andersonii</name>
    <dbReference type="NCBI Taxonomy" id="3476"/>
    <lineage>
        <taxon>Eukaryota</taxon>
        <taxon>Viridiplantae</taxon>
        <taxon>Streptophyta</taxon>
        <taxon>Embryophyta</taxon>
        <taxon>Tracheophyta</taxon>
        <taxon>Spermatophyta</taxon>
        <taxon>Magnoliopsida</taxon>
        <taxon>eudicotyledons</taxon>
        <taxon>Gunneridae</taxon>
        <taxon>Pentapetalae</taxon>
        <taxon>rosids</taxon>
        <taxon>fabids</taxon>
        <taxon>Rosales</taxon>
        <taxon>Cannabaceae</taxon>
        <taxon>Parasponia</taxon>
    </lineage>
</organism>
<gene>
    <name evidence="5" type="ORF">PanWU01x14_252150</name>
</gene>
<dbReference type="PANTHER" id="PTHR33191:SF9">
    <property type="entry name" value="RIPENING-RELATED PROTEIN 2-RELATED"/>
    <property type="match status" value="1"/>
</dbReference>
<dbReference type="Proteomes" id="UP000237105">
    <property type="component" value="Unassembled WGS sequence"/>
</dbReference>
<dbReference type="InterPro" id="IPR039271">
    <property type="entry name" value="Kiwellin-like"/>
</dbReference>
<comment type="caution">
    <text evidence="5">The sequence shown here is derived from an EMBL/GenBank/DDBJ whole genome shotgun (WGS) entry which is preliminary data.</text>
</comment>
<dbReference type="EMBL" id="JXTB01000313">
    <property type="protein sequence ID" value="PON46328.1"/>
    <property type="molecule type" value="Genomic_DNA"/>
</dbReference>
<dbReference type="Gene3D" id="2.40.40.10">
    <property type="entry name" value="RlpA-like domain"/>
    <property type="match status" value="1"/>
</dbReference>
<evidence type="ECO:0000313" key="6">
    <source>
        <dbReference type="Proteomes" id="UP000237105"/>
    </source>
</evidence>
<comment type="similarity">
    <text evidence="2">Belongs to the kiwellin family.</text>
</comment>
<reference evidence="6" key="1">
    <citation type="submission" date="2016-06" db="EMBL/GenBank/DDBJ databases">
        <title>Parallel loss of symbiosis genes in relatives of nitrogen-fixing non-legume Parasponia.</title>
        <authorList>
            <person name="Van Velzen R."/>
            <person name="Holmer R."/>
            <person name="Bu F."/>
            <person name="Rutten L."/>
            <person name="Van Zeijl A."/>
            <person name="Liu W."/>
            <person name="Santuari L."/>
            <person name="Cao Q."/>
            <person name="Sharma T."/>
            <person name="Shen D."/>
            <person name="Roswanjaya Y."/>
            <person name="Wardhani T."/>
            <person name="Kalhor M.S."/>
            <person name="Jansen J."/>
            <person name="Van den Hoogen J."/>
            <person name="Gungor B."/>
            <person name="Hartog M."/>
            <person name="Hontelez J."/>
            <person name="Verver J."/>
            <person name="Yang W.-C."/>
            <person name="Schijlen E."/>
            <person name="Repin R."/>
            <person name="Schilthuizen M."/>
            <person name="Schranz E."/>
            <person name="Heidstra R."/>
            <person name="Miyata K."/>
            <person name="Fedorova E."/>
            <person name="Kohlen W."/>
            <person name="Bisseling T."/>
            <person name="Smit S."/>
            <person name="Geurts R."/>
        </authorList>
    </citation>
    <scope>NUCLEOTIDE SEQUENCE [LARGE SCALE GENOMIC DNA]</scope>
    <source>
        <strain evidence="6">cv. WU1-14</strain>
    </source>
</reference>
<dbReference type="STRING" id="3476.A0A2P5BC21"/>
<keyword evidence="4" id="KW-0732">Signal</keyword>
<keyword evidence="3" id="KW-0964">Secreted</keyword>
<evidence type="ECO:0000256" key="2">
    <source>
        <dbReference type="ARBA" id="ARBA00005592"/>
    </source>
</evidence>
<protein>
    <submittedName>
        <fullName evidence="5">RlpA-like double-psi beta-barrel domain containing protein</fullName>
    </submittedName>
</protein>